<sequence length="66" mass="7062">VHSSTPKAVFLSNLTSLCTFSALSLSSHQGIYSIGILLTVGLFTLMLLTLISLPALLATFSRPRQL</sequence>
<reference evidence="7" key="1">
    <citation type="submission" date="2018-05" db="EMBL/GenBank/DDBJ databases">
        <authorList>
            <person name="Lanie J.A."/>
            <person name="Ng W.-L."/>
            <person name="Kazmierczak K.M."/>
            <person name="Andrzejewski T.M."/>
            <person name="Davidsen T.M."/>
            <person name="Wayne K.J."/>
            <person name="Tettelin H."/>
            <person name="Glass J.I."/>
            <person name="Rusch D."/>
            <person name="Podicherti R."/>
            <person name="Tsui H.-C.T."/>
            <person name="Winkler M.E."/>
        </authorList>
    </citation>
    <scope>NUCLEOTIDE SEQUENCE</scope>
</reference>
<dbReference type="Gene3D" id="1.20.1640.10">
    <property type="entry name" value="Multidrug efflux transporter AcrB transmembrane domain"/>
    <property type="match status" value="1"/>
</dbReference>
<evidence type="ECO:0000259" key="6">
    <source>
        <dbReference type="Pfam" id="PF03176"/>
    </source>
</evidence>
<comment type="subcellular location">
    <subcellularLocation>
        <location evidence="1">Membrane</location>
        <topology evidence="1">Multi-pass membrane protein</topology>
    </subcellularLocation>
</comment>
<dbReference type="InterPro" id="IPR004869">
    <property type="entry name" value="MMPL_dom"/>
</dbReference>
<organism evidence="7">
    <name type="scientific">marine metagenome</name>
    <dbReference type="NCBI Taxonomy" id="408172"/>
    <lineage>
        <taxon>unclassified sequences</taxon>
        <taxon>metagenomes</taxon>
        <taxon>ecological metagenomes</taxon>
    </lineage>
</organism>
<proteinExistence type="predicted"/>
<evidence type="ECO:0000256" key="5">
    <source>
        <dbReference type="SAM" id="Phobius"/>
    </source>
</evidence>
<protein>
    <recommendedName>
        <fullName evidence="6">Membrane transport protein MMPL domain-containing protein</fullName>
    </recommendedName>
</protein>
<accession>A0A383AAI7</accession>
<feature type="transmembrane region" description="Helical" evidence="5">
    <location>
        <begin position="31"/>
        <end position="60"/>
    </location>
</feature>
<keyword evidence="2 5" id="KW-0812">Transmembrane</keyword>
<feature type="domain" description="Membrane transport protein MMPL" evidence="6">
    <location>
        <begin position="4"/>
        <end position="63"/>
    </location>
</feature>
<feature type="non-terminal residue" evidence="7">
    <location>
        <position position="1"/>
    </location>
</feature>
<evidence type="ECO:0000313" key="7">
    <source>
        <dbReference type="EMBL" id="SVE04641.1"/>
    </source>
</evidence>
<dbReference type="Pfam" id="PF03176">
    <property type="entry name" value="MMPL"/>
    <property type="match status" value="1"/>
</dbReference>
<evidence type="ECO:0000256" key="1">
    <source>
        <dbReference type="ARBA" id="ARBA00004141"/>
    </source>
</evidence>
<keyword evidence="4 5" id="KW-0472">Membrane</keyword>
<keyword evidence="3 5" id="KW-1133">Transmembrane helix</keyword>
<gene>
    <name evidence="7" type="ORF">METZ01_LOCUS457495</name>
</gene>
<dbReference type="EMBL" id="UINC01190467">
    <property type="protein sequence ID" value="SVE04641.1"/>
    <property type="molecule type" value="Genomic_DNA"/>
</dbReference>
<dbReference type="GO" id="GO:0016020">
    <property type="term" value="C:membrane"/>
    <property type="evidence" value="ECO:0007669"/>
    <property type="project" value="UniProtKB-SubCell"/>
</dbReference>
<name>A0A383AAI7_9ZZZZ</name>
<evidence type="ECO:0000256" key="2">
    <source>
        <dbReference type="ARBA" id="ARBA00022692"/>
    </source>
</evidence>
<evidence type="ECO:0000256" key="3">
    <source>
        <dbReference type="ARBA" id="ARBA00022989"/>
    </source>
</evidence>
<dbReference type="AlphaFoldDB" id="A0A383AAI7"/>
<evidence type="ECO:0000256" key="4">
    <source>
        <dbReference type="ARBA" id="ARBA00023136"/>
    </source>
</evidence>
<dbReference type="SUPFAM" id="SSF82866">
    <property type="entry name" value="Multidrug efflux transporter AcrB transmembrane domain"/>
    <property type="match status" value="1"/>
</dbReference>